<dbReference type="Proteomes" id="UP000339690">
    <property type="component" value="Chromosome"/>
</dbReference>
<protein>
    <recommendedName>
        <fullName evidence="1">Aerobactin siderophore biosynthesis IucA/IucC-like C-terminal domain-containing protein</fullName>
    </recommendedName>
</protein>
<feature type="domain" description="Aerobactin siderophore biosynthesis IucA/IucC-like C-terminal" evidence="1">
    <location>
        <begin position="53"/>
        <end position="169"/>
    </location>
</feature>
<keyword evidence="3" id="KW-1185">Reference proteome</keyword>
<accession>A0A5Q2TMC9</accession>
<evidence type="ECO:0000259" key="1">
    <source>
        <dbReference type="Pfam" id="PF06276"/>
    </source>
</evidence>
<dbReference type="RefSeq" id="WP_153791545.1">
    <property type="nucleotide sequence ID" value="NZ_CP045915.1"/>
</dbReference>
<dbReference type="Pfam" id="PF06276">
    <property type="entry name" value="FhuF"/>
    <property type="match status" value="1"/>
</dbReference>
<name>A0A5Q2TMC9_9BACI</name>
<sequence>MEKLIYDLRNFKIEYNVMNGVPVKDLLQEPICQQFLQQQMKNWHAPHIVVAASMFAKRYAQMVVSSTLFSLVHYQIVLCLTVDKVVYGDDHTLQIPLDDIHVLQINDEMREKQYEKLFRQLFAEQIKPLFEVLQKVTKIKSSVLWENVAVRINSVYQKLLAQDLTDRQKKQIYQDFFYLNNANGAIFGLKENPISHYIKIGQELENNPCRETCCLFHKLEKKKEALTYCQVCPLPKK</sequence>
<gene>
    <name evidence="2" type="ORF">GI584_13645</name>
</gene>
<reference evidence="2 3" key="1">
    <citation type="submission" date="2019-11" db="EMBL/GenBank/DDBJ databases">
        <title>Gracilibacillus salitolerans sp. nov., a moderate halophile isolated from a saline soil in northwest China.</title>
        <authorList>
            <person name="Gan L."/>
        </authorList>
    </citation>
    <scope>NUCLEOTIDE SEQUENCE [LARGE SCALE GENOMIC DNA]</scope>
    <source>
        <strain evidence="2 3">SCU50</strain>
    </source>
</reference>
<evidence type="ECO:0000313" key="2">
    <source>
        <dbReference type="EMBL" id="QGH35020.1"/>
    </source>
</evidence>
<dbReference type="InterPro" id="IPR022770">
    <property type="entry name" value="IucA/IucC-like_C"/>
</dbReference>
<dbReference type="KEGG" id="grc:GI584_13645"/>
<dbReference type="AlphaFoldDB" id="A0A5Q2TMC9"/>
<proteinExistence type="predicted"/>
<evidence type="ECO:0000313" key="3">
    <source>
        <dbReference type="Proteomes" id="UP000339690"/>
    </source>
</evidence>
<dbReference type="EMBL" id="CP045915">
    <property type="protein sequence ID" value="QGH35020.1"/>
    <property type="molecule type" value="Genomic_DNA"/>
</dbReference>
<organism evidence="2 3">
    <name type="scientific">Gracilibacillus salitolerans</name>
    <dbReference type="NCBI Taxonomy" id="2663022"/>
    <lineage>
        <taxon>Bacteria</taxon>
        <taxon>Bacillati</taxon>
        <taxon>Bacillota</taxon>
        <taxon>Bacilli</taxon>
        <taxon>Bacillales</taxon>
        <taxon>Bacillaceae</taxon>
        <taxon>Gracilibacillus</taxon>
    </lineage>
</organism>
<dbReference type="GO" id="GO:0003824">
    <property type="term" value="F:catalytic activity"/>
    <property type="evidence" value="ECO:0007669"/>
    <property type="project" value="UniProtKB-ARBA"/>
</dbReference>